<organism evidence="2 3">
    <name type="scientific">Allokutzneria albata</name>
    <name type="common">Kibdelosporangium albatum</name>
    <dbReference type="NCBI Taxonomy" id="211114"/>
    <lineage>
        <taxon>Bacteria</taxon>
        <taxon>Bacillati</taxon>
        <taxon>Actinomycetota</taxon>
        <taxon>Actinomycetes</taxon>
        <taxon>Pseudonocardiales</taxon>
        <taxon>Pseudonocardiaceae</taxon>
        <taxon>Allokutzneria</taxon>
    </lineage>
</organism>
<evidence type="ECO:0000256" key="1">
    <source>
        <dbReference type="SAM" id="SignalP"/>
    </source>
</evidence>
<proteinExistence type="predicted"/>
<dbReference type="AlphaFoldDB" id="A0A1G9UPZ2"/>
<evidence type="ECO:0000313" key="3">
    <source>
        <dbReference type="Proteomes" id="UP000183376"/>
    </source>
</evidence>
<sequence length="107" mass="11168">MRISSILAVGALVLGATVLPVATAEAAAETPAQKCARYNRTHGIFIQATGGTLCLSQKGPGYWVADAYGCGPLRSGGRGYVVTARGTRISCNGWVNFAHTTVTFHVQ</sequence>
<name>A0A1G9UPZ2_ALLAB</name>
<feature type="chain" id="PRO_5009245602" description="Alpha amylase inhibitor" evidence="1">
    <location>
        <begin position="27"/>
        <end position="107"/>
    </location>
</feature>
<dbReference type="EMBL" id="LT629701">
    <property type="protein sequence ID" value="SDM61936.1"/>
    <property type="molecule type" value="Genomic_DNA"/>
</dbReference>
<dbReference type="Proteomes" id="UP000183376">
    <property type="component" value="Chromosome I"/>
</dbReference>
<reference evidence="2 3" key="1">
    <citation type="submission" date="2016-10" db="EMBL/GenBank/DDBJ databases">
        <authorList>
            <person name="de Groot N.N."/>
        </authorList>
    </citation>
    <scope>NUCLEOTIDE SEQUENCE [LARGE SCALE GENOMIC DNA]</scope>
    <source>
        <strain evidence="2 3">DSM 44149</strain>
    </source>
</reference>
<dbReference type="STRING" id="211114.SAMN04489726_2542"/>
<evidence type="ECO:0000313" key="2">
    <source>
        <dbReference type="EMBL" id="SDM61936.1"/>
    </source>
</evidence>
<dbReference type="RefSeq" id="WP_030432498.1">
    <property type="nucleotide sequence ID" value="NZ_JOEF01000028.1"/>
</dbReference>
<protein>
    <recommendedName>
        <fullName evidence="4">Alpha amylase inhibitor</fullName>
    </recommendedName>
</protein>
<keyword evidence="1" id="KW-0732">Signal</keyword>
<accession>A0A1G9UPZ2</accession>
<gene>
    <name evidence="2" type="ORF">SAMN04489726_2542</name>
</gene>
<feature type="signal peptide" evidence="1">
    <location>
        <begin position="1"/>
        <end position="26"/>
    </location>
</feature>
<keyword evidence="3" id="KW-1185">Reference proteome</keyword>
<evidence type="ECO:0008006" key="4">
    <source>
        <dbReference type="Google" id="ProtNLM"/>
    </source>
</evidence>